<dbReference type="Proteomes" id="UP000315364">
    <property type="component" value="Chromosome"/>
</dbReference>
<organism evidence="2 3">
    <name type="scientific">Devosia ginsengisoli</name>
    <dbReference type="NCBI Taxonomy" id="400770"/>
    <lineage>
        <taxon>Bacteria</taxon>
        <taxon>Pseudomonadati</taxon>
        <taxon>Pseudomonadota</taxon>
        <taxon>Alphaproteobacteria</taxon>
        <taxon>Hyphomicrobiales</taxon>
        <taxon>Devosiaceae</taxon>
        <taxon>Devosia</taxon>
    </lineage>
</organism>
<dbReference type="EMBL" id="CP042304">
    <property type="protein sequence ID" value="QDZ10145.1"/>
    <property type="molecule type" value="Genomic_DNA"/>
</dbReference>
<evidence type="ECO:0000313" key="3">
    <source>
        <dbReference type="Proteomes" id="UP000315364"/>
    </source>
</evidence>
<keyword evidence="1" id="KW-0472">Membrane</keyword>
<feature type="transmembrane region" description="Helical" evidence="1">
    <location>
        <begin position="90"/>
        <end position="108"/>
    </location>
</feature>
<name>A0A5B8LQX3_9HYPH</name>
<dbReference type="AlphaFoldDB" id="A0A5B8LQX3"/>
<evidence type="ECO:0000313" key="2">
    <source>
        <dbReference type="EMBL" id="QDZ10145.1"/>
    </source>
</evidence>
<evidence type="ECO:0000256" key="1">
    <source>
        <dbReference type="SAM" id="Phobius"/>
    </source>
</evidence>
<keyword evidence="1" id="KW-1133">Transmembrane helix</keyword>
<gene>
    <name evidence="2" type="ORF">FPZ08_04930</name>
</gene>
<protein>
    <recommendedName>
        <fullName evidence="4">DUF883 family protein</fullName>
    </recommendedName>
</protein>
<accession>A0A5B8LQX3</accession>
<evidence type="ECO:0008006" key="4">
    <source>
        <dbReference type="Google" id="ProtNLM"/>
    </source>
</evidence>
<dbReference type="KEGG" id="dea:FPZ08_04930"/>
<dbReference type="RefSeq" id="WP_146288949.1">
    <property type="nucleotide sequence ID" value="NZ_CP042304.1"/>
</dbReference>
<dbReference type="OrthoDB" id="7949641at2"/>
<keyword evidence="1" id="KW-0812">Transmembrane</keyword>
<keyword evidence="3" id="KW-1185">Reference proteome</keyword>
<reference evidence="2 3" key="1">
    <citation type="submission" date="2019-07" db="EMBL/GenBank/DDBJ databases">
        <title>Full genome sequence of Devosia sp. Gsoil 520.</title>
        <authorList>
            <person name="Im W.-T."/>
        </authorList>
    </citation>
    <scope>NUCLEOTIDE SEQUENCE [LARGE SCALE GENOMIC DNA]</scope>
    <source>
        <strain evidence="2 3">Gsoil 520</strain>
    </source>
</reference>
<sequence>MASAAKRTIKTIEDTGEGVSDALFDQLASLRKEIAAISEAVSDYGGDTLGDMQHNARALAKEVRHQGAVVARQVNHQASAAGKAIQENPVPVIVALGTIALLSALVFTRDQR</sequence>
<proteinExistence type="predicted"/>